<dbReference type="Pfam" id="PF10948">
    <property type="entry name" value="DUF2635"/>
    <property type="match status" value="1"/>
</dbReference>
<organism evidence="2 3">
    <name type="scientific">Pannonibacter anstelovis</name>
    <dbReference type="NCBI Taxonomy" id="3121537"/>
    <lineage>
        <taxon>Bacteria</taxon>
        <taxon>Pseudomonadati</taxon>
        <taxon>Pseudomonadota</taxon>
        <taxon>Alphaproteobacteria</taxon>
        <taxon>Hyphomicrobiales</taxon>
        <taxon>Stappiaceae</taxon>
        <taxon>Pannonibacter</taxon>
    </lineage>
</organism>
<name>A0ABU7ZSK2_9HYPH</name>
<accession>A0ABU7ZSK2</accession>
<comment type="caution">
    <text evidence="2">The sequence shown here is derived from an EMBL/GenBank/DDBJ whole genome shotgun (WGS) entry which is preliminary data.</text>
</comment>
<proteinExistence type="predicted"/>
<reference evidence="2 3" key="1">
    <citation type="submission" date="2024-02" db="EMBL/GenBank/DDBJ databases">
        <title>A new putative Pannonibacter species isolated from two cases of bloodstream infections in paediatric patients.</title>
        <authorList>
            <person name="Castellana S."/>
            <person name="De Laurentiis V."/>
            <person name="Grassi M."/>
            <person name="De Leonardis F."/>
            <person name="Mosca A."/>
            <person name="De Carlo C."/>
            <person name="Sparapano E."/>
            <person name="Ronga L."/>
            <person name="Santacroce L."/>
            <person name="Chironna M."/>
            <person name="De Robertis A."/>
            <person name="Bianco A."/>
            <person name="Del Sambro L."/>
            <person name="Capozzi L."/>
            <person name="Parisi A."/>
        </authorList>
    </citation>
    <scope>NUCLEOTIDE SEQUENCE [LARGE SCALE GENOMIC DNA]</scope>
    <source>
        <strain evidence="2 3">Pt2</strain>
    </source>
</reference>
<feature type="region of interest" description="Disordered" evidence="1">
    <location>
        <begin position="1"/>
        <end position="27"/>
    </location>
</feature>
<protein>
    <submittedName>
        <fullName evidence="2">DUF2635 domain-containing protein</fullName>
    </submittedName>
</protein>
<dbReference type="InterPro" id="IPR024400">
    <property type="entry name" value="DUF2635"/>
</dbReference>
<dbReference type="Proteomes" id="UP001380822">
    <property type="component" value="Unassembled WGS sequence"/>
</dbReference>
<dbReference type="RefSeq" id="WP_334252418.1">
    <property type="nucleotide sequence ID" value="NZ_JBAKBE010000011.1"/>
</dbReference>
<gene>
    <name evidence="2" type="ORF">V6L76_17330</name>
</gene>
<evidence type="ECO:0000256" key="1">
    <source>
        <dbReference type="SAM" id="MobiDB-lite"/>
    </source>
</evidence>
<evidence type="ECO:0000313" key="2">
    <source>
        <dbReference type="EMBL" id="MEH0098028.1"/>
    </source>
</evidence>
<dbReference type="EMBL" id="JBAKBE010000011">
    <property type="protein sequence ID" value="MEH0098028.1"/>
    <property type="molecule type" value="Genomic_DNA"/>
</dbReference>
<evidence type="ECO:0000313" key="3">
    <source>
        <dbReference type="Proteomes" id="UP001380822"/>
    </source>
</evidence>
<keyword evidence="3" id="KW-1185">Reference proteome</keyword>
<sequence length="63" mass="6906">MAKTMTLIEAPGRTVPQADGQPWPEGGLTVTLPASTYIRRRLRDGDLIEAAPVKRTRTEKEAS</sequence>